<dbReference type="EMBL" id="KZ679128">
    <property type="protein sequence ID" value="PTB79038.1"/>
    <property type="molecule type" value="Genomic_DNA"/>
</dbReference>
<reference evidence="2 3" key="1">
    <citation type="submission" date="2016-07" db="EMBL/GenBank/DDBJ databases">
        <title>Multiple horizontal gene transfer events from other fungi enriched the ability of initially mycotrophic Trichoderma (Ascomycota) to feed on dead plant biomass.</title>
        <authorList>
            <consortium name="DOE Joint Genome Institute"/>
            <person name="Aerts A."/>
            <person name="Atanasova L."/>
            <person name="Chenthamara K."/>
            <person name="Zhang J."/>
            <person name="Grujic M."/>
            <person name="Henrissat B."/>
            <person name="Kuo A."/>
            <person name="Salamov A."/>
            <person name="Lipzen A."/>
            <person name="Labutti K."/>
            <person name="Barry K."/>
            <person name="Miao Y."/>
            <person name="Rahimi M.J."/>
            <person name="Shen Q."/>
            <person name="Grigoriev I.V."/>
            <person name="Kubicek C.P."/>
            <person name="Druzhinina I.S."/>
        </authorList>
    </citation>
    <scope>NUCLEOTIDE SEQUENCE [LARGE SCALE GENOMIC DNA]</scope>
    <source>
        <strain evidence="2 3">ATCC 18648</strain>
    </source>
</reference>
<keyword evidence="3" id="KW-1185">Reference proteome</keyword>
<organism evidence="2 3">
    <name type="scientific">Trichoderma longibrachiatum ATCC 18648</name>
    <dbReference type="NCBI Taxonomy" id="983965"/>
    <lineage>
        <taxon>Eukaryota</taxon>
        <taxon>Fungi</taxon>
        <taxon>Dikarya</taxon>
        <taxon>Ascomycota</taxon>
        <taxon>Pezizomycotina</taxon>
        <taxon>Sordariomycetes</taxon>
        <taxon>Hypocreomycetidae</taxon>
        <taxon>Hypocreales</taxon>
        <taxon>Hypocreaceae</taxon>
        <taxon>Trichoderma</taxon>
    </lineage>
</organism>
<keyword evidence="1" id="KW-1133">Transmembrane helix</keyword>
<evidence type="ECO:0000313" key="2">
    <source>
        <dbReference type="EMBL" id="PTB79038.1"/>
    </source>
</evidence>
<feature type="transmembrane region" description="Helical" evidence="1">
    <location>
        <begin position="113"/>
        <end position="134"/>
    </location>
</feature>
<gene>
    <name evidence="2" type="ORF">M440DRAFT_1158680</name>
</gene>
<sequence>MMVKPFFFQLRTGSEAQLMLTKNDNKIQRQQKVEERRSRKMRRCQCVFIENPNPFSPSRTSKIHYVAAGGELEESTQEDPRPGVFFCLLRLGPCLGCPLTKGRRRSLVPVKSIVSCFFGPFSSFTVFFVCLSLIQLPLQLDLVWLESA</sequence>
<dbReference type="AlphaFoldDB" id="A0A2T4CBZ5"/>
<keyword evidence="1" id="KW-0472">Membrane</keyword>
<keyword evidence="1" id="KW-0812">Transmembrane</keyword>
<accession>A0A2T4CBZ5</accession>
<evidence type="ECO:0000256" key="1">
    <source>
        <dbReference type="SAM" id="Phobius"/>
    </source>
</evidence>
<name>A0A2T4CBZ5_TRILO</name>
<proteinExistence type="predicted"/>
<dbReference type="Proteomes" id="UP000240760">
    <property type="component" value="Unassembled WGS sequence"/>
</dbReference>
<evidence type="ECO:0000313" key="3">
    <source>
        <dbReference type="Proteomes" id="UP000240760"/>
    </source>
</evidence>
<protein>
    <submittedName>
        <fullName evidence="2">Uncharacterized protein</fullName>
    </submittedName>
</protein>